<dbReference type="GeneID" id="27906087"/>
<sequence length="97" mass="11033">IMSLPLLTFINAFGLYRNLYRSLIGIYFIIVALSTRKRDRRANVFPLILGLYRSNFADIVEAIKLLAILDRGIEVYIPRVGKVLLVAFTIAFLGNML</sequence>
<dbReference type="AlphaFoldDB" id="M3D2U1"/>
<organism evidence="2 3">
    <name type="scientific">Sphaerulina musiva (strain SO2202)</name>
    <name type="common">Poplar stem canker fungus</name>
    <name type="synonym">Septoria musiva</name>
    <dbReference type="NCBI Taxonomy" id="692275"/>
    <lineage>
        <taxon>Eukaryota</taxon>
        <taxon>Fungi</taxon>
        <taxon>Dikarya</taxon>
        <taxon>Ascomycota</taxon>
        <taxon>Pezizomycotina</taxon>
        <taxon>Dothideomycetes</taxon>
        <taxon>Dothideomycetidae</taxon>
        <taxon>Mycosphaerellales</taxon>
        <taxon>Mycosphaerellaceae</taxon>
        <taxon>Sphaerulina</taxon>
    </lineage>
</organism>
<keyword evidence="3" id="KW-1185">Reference proteome</keyword>
<keyword evidence="1" id="KW-1133">Transmembrane helix</keyword>
<feature type="non-terminal residue" evidence="2">
    <location>
        <position position="1"/>
    </location>
</feature>
<proteinExistence type="predicted"/>
<dbReference type="HOGENOM" id="CLU_183427_0_0_1"/>
<accession>M3D2U1</accession>
<keyword evidence="1" id="KW-0812">Transmembrane</keyword>
<evidence type="ECO:0000313" key="3">
    <source>
        <dbReference type="Proteomes" id="UP000016931"/>
    </source>
</evidence>
<dbReference type="EMBL" id="KB456264">
    <property type="protein sequence ID" value="EMF12540.1"/>
    <property type="molecule type" value="Genomic_DNA"/>
</dbReference>
<dbReference type="RefSeq" id="XP_016760661.1">
    <property type="nucleotide sequence ID" value="XM_016908950.1"/>
</dbReference>
<dbReference type="STRING" id="692275.M3D2U1"/>
<keyword evidence="1" id="KW-0472">Membrane</keyword>
<dbReference type="Proteomes" id="UP000016931">
    <property type="component" value="Unassembled WGS sequence"/>
</dbReference>
<name>M3D2U1_SPHMS</name>
<feature type="transmembrane region" description="Helical" evidence="1">
    <location>
        <begin position="15"/>
        <end position="33"/>
    </location>
</feature>
<evidence type="ECO:0000313" key="2">
    <source>
        <dbReference type="EMBL" id="EMF12540.1"/>
    </source>
</evidence>
<protein>
    <submittedName>
        <fullName evidence="2">Uncharacterized protein</fullName>
    </submittedName>
</protein>
<evidence type="ECO:0000256" key="1">
    <source>
        <dbReference type="SAM" id="Phobius"/>
    </source>
</evidence>
<dbReference type="OrthoDB" id="5372708at2759"/>
<gene>
    <name evidence="2" type="ORF">SEPMUDRAFT_45106</name>
</gene>
<reference evidence="2 3" key="1">
    <citation type="journal article" date="2012" name="PLoS Pathog.">
        <title>Diverse lifestyles and strategies of plant pathogenesis encoded in the genomes of eighteen Dothideomycetes fungi.</title>
        <authorList>
            <person name="Ohm R.A."/>
            <person name="Feau N."/>
            <person name="Henrissat B."/>
            <person name="Schoch C.L."/>
            <person name="Horwitz B.A."/>
            <person name="Barry K.W."/>
            <person name="Condon B.J."/>
            <person name="Copeland A.C."/>
            <person name="Dhillon B."/>
            <person name="Glaser F."/>
            <person name="Hesse C.N."/>
            <person name="Kosti I."/>
            <person name="LaButti K."/>
            <person name="Lindquist E.A."/>
            <person name="Lucas S."/>
            <person name="Salamov A.A."/>
            <person name="Bradshaw R.E."/>
            <person name="Ciuffetti L."/>
            <person name="Hamelin R.C."/>
            <person name="Kema G.H.J."/>
            <person name="Lawrence C."/>
            <person name="Scott J.A."/>
            <person name="Spatafora J.W."/>
            <person name="Turgeon B.G."/>
            <person name="de Wit P.J.G.M."/>
            <person name="Zhong S."/>
            <person name="Goodwin S.B."/>
            <person name="Grigoriev I.V."/>
        </authorList>
    </citation>
    <scope>NUCLEOTIDE SEQUENCE [LARGE SCALE GENOMIC DNA]</scope>
    <source>
        <strain evidence="2 3">SO2202</strain>
    </source>
</reference>